<evidence type="ECO:0000313" key="3">
    <source>
        <dbReference type="EMBL" id="KAK6542507.1"/>
    </source>
</evidence>
<protein>
    <submittedName>
        <fullName evidence="3">Uncharacterized protein</fullName>
    </submittedName>
</protein>
<proteinExistence type="predicted"/>
<gene>
    <name evidence="3" type="ORF">TWF694_006459</name>
</gene>
<reference evidence="3 4" key="1">
    <citation type="submission" date="2019-10" db="EMBL/GenBank/DDBJ databases">
        <authorList>
            <person name="Palmer J.M."/>
        </authorList>
    </citation>
    <scope>NUCLEOTIDE SEQUENCE [LARGE SCALE GENOMIC DNA]</scope>
    <source>
        <strain evidence="3 4">TWF694</strain>
    </source>
</reference>
<feature type="transmembrane region" description="Helical" evidence="2">
    <location>
        <begin position="30"/>
        <end position="58"/>
    </location>
</feature>
<organism evidence="3 4">
    <name type="scientific">Orbilia ellipsospora</name>
    <dbReference type="NCBI Taxonomy" id="2528407"/>
    <lineage>
        <taxon>Eukaryota</taxon>
        <taxon>Fungi</taxon>
        <taxon>Dikarya</taxon>
        <taxon>Ascomycota</taxon>
        <taxon>Pezizomycotina</taxon>
        <taxon>Orbiliomycetes</taxon>
        <taxon>Orbiliales</taxon>
        <taxon>Orbiliaceae</taxon>
        <taxon>Orbilia</taxon>
    </lineage>
</organism>
<dbReference type="EMBL" id="JAVHJO010000002">
    <property type="protein sequence ID" value="KAK6542507.1"/>
    <property type="molecule type" value="Genomic_DNA"/>
</dbReference>
<feature type="compositionally biased region" description="Low complexity" evidence="1">
    <location>
        <begin position="1"/>
        <end position="18"/>
    </location>
</feature>
<feature type="region of interest" description="Disordered" evidence="1">
    <location>
        <begin position="68"/>
        <end position="100"/>
    </location>
</feature>
<feature type="region of interest" description="Disordered" evidence="1">
    <location>
        <begin position="1"/>
        <end position="23"/>
    </location>
</feature>
<sequence>MSSTQTPSPTLTTIPSATGSSTTPWISSKYGIIIAAAVGGFFILVSATLVFIGLRILLRERRKRDMQLELERQRRSSVSTDSTDRTAVEVPMASSKAFQV</sequence>
<comment type="caution">
    <text evidence="3">The sequence shown here is derived from an EMBL/GenBank/DDBJ whole genome shotgun (WGS) entry which is preliminary data.</text>
</comment>
<evidence type="ECO:0000313" key="4">
    <source>
        <dbReference type="Proteomes" id="UP001365542"/>
    </source>
</evidence>
<accession>A0AAV9XK99</accession>
<keyword evidence="2" id="KW-0812">Transmembrane</keyword>
<evidence type="ECO:0000256" key="1">
    <source>
        <dbReference type="SAM" id="MobiDB-lite"/>
    </source>
</evidence>
<dbReference type="AlphaFoldDB" id="A0AAV9XK99"/>
<keyword evidence="2" id="KW-0472">Membrane</keyword>
<evidence type="ECO:0000256" key="2">
    <source>
        <dbReference type="SAM" id="Phobius"/>
    </source>
</evidence>
<name>A0AAV9XK99_9PEZI</name>
<keyword evidence="4" id="KW-1185">Reference proteome</keyword>
<dbReference type="Proteomes" id="UP001365542">
    <property type="component" value="Unassembled WGS sequence"/>
</dbReference>
<keyword evidence="2" id="KW-1133">Transmembrane helix</keyword>